<name>A0A5N7BP37_9EURO</name>
<gene>
    <name evidence="1" type="ORF">BDV26DRAFT_161831</name>
</gene>
<dbReference type="AlphaFoldDB" id="A0A5N7BP37"/>
<sequence>MKQESFTFPATALEVKAVPFMRKATFGNLAPDADVSGHGQRQRMISTLGSRQFFTGVPQSTVVKAIVSFIVAGTQPSYSLANGPNRLLYKAIQDKTMRLFCQTQDFAKLGLIGTLIGWPIQLEMRVEHRQAPTWIIDGTTMRHGITSNIRKND</sequence>
<organism evidence="1 2">
    <name type="scientific">Aspergillus bertholletiae</name>
    <dbReference type="NCBI Taxonomy" id="1226010"/>
    <lineage>
        <taxon>Eukaryota</taxon>
        <taxon>Fungi</taxon>
        <taxon>Dikarya</taxon>
        <taxon>Ascomycota</taxon>
        <taxon>Pezizomycotina</taxon>
        <taxon>Eurotiomycetes</taxon>
        <taxon>Eurotiomycetidae</taxon>
        <taxon>Eurotiales</taxon>
        <taxon>Aspergillaceae</taxon>
        <taxon>Aspergillus</taxon>
        <taxon>Aspergillus subgen. Circumdati</taxon>
    </lineage>
</organism>
<evidence type="ECO:0000313" key="2">
    <source>
        <dbReference type="Proteomes" id="UP000326198"/>
    </source>
</evidence>
<dbReference type="Proteomes" id="UP000326198">
    <property type="component" value="Unassembled WGS sequence"/>
</dbReference>
<evidence type="ECO:0000313" key="1">
    <source>
        <dbReference type="EMBL" id="KAE8383267.1"/>
    </source>
</evidence>
<reference evidence="1 2" key="1">
    <citation type="submission" date="2019-04" db="EMBL/GenBank/DDBJ databases">
        <title>Friends and foes A comparative genomics studyof 23 Aspergillus species from section Flavi.</title>
        <authorList>
            <consortium name="DOE Joint Genome Institute"/>
            <person name="Kjaerbolling I."/>
            <person name="Vesth T."/>
            <person name="Frisvad J.C."/>
            <person name="Nybo J.L."/>
            <person name="Theobald S."/>
            <person name="Kildgaard S."/>
            <person name="Isbrandt T."/>
            <person name="Kuo A."/>
            <person name="Sato A."/>
            <person name="Lyhne E.K."/>
            <person name="Kogle M.E."/>
            <person name="Wiebenga A."/>
            <person name="Kun R.S."/>
            <person name="Lubbers R.J."/>
            <person name="Makela M.R."/>
            <person name="Barry K."/>
            <person name="Chovatia M."/>
            <person name="Clum A."/>
            <person name="Daum C."/>
            <person name="Haridas S."/>
            <person name="He G."/>
            <person name="LaButti K."/>
            <person name="Lipzen A."/>
            <person name="Mondo S."/>
            <person name="Riley R."/>
            <person name="Salamov A."/>
            <person name="Simmons B.A."/>
            <person name="Magnuson J.K."/>
            <person name="Henrissat B."/>
            <person name="Mortensen U.H."/>
            <person name="Larsen T.O."/>
            <person name="Devries R.P."/>
            <person name="Grigoriev I.V."/>
            <person name="Machida M."/>
            <person name="Baker S.E."/>
            <person name="Andersen M.R."/>
        </authorList>
    </citation>
    <scope>NUCLEOTIDE SEQUENCE [LARGE SCALE GENOMIC DNA]</scope>
    <source>
        <strain evidence="1 2">IBT 29228</strain>
    </source>
</reference>
<proteinExistence type="predicted"/>
<accession>A0A5N7BP37</accession>
<keyword evidence="2" id="KW-1185">Reference proteome</keyword>
<protein>
    <submittedName>
        <fullName evidence="1">Uncharacterized protein</fullName>
    </submittedName>
</protein>
<dbReference type="EMBL" id="ML736156">
    <property type="protein sequence ID" value="KAE8383267.1"/>
    <property type="molecule type" value="Genomic_DNA"/>
</dbReference>